<feature type="region of interest" description="Disordered" evidence="6">
    <location>
        <begin position="1"/>
        <end position="110"/>
    </location>
</feature>
<dbReference type="InterPro" id="IPR021740">
    <property type="entry name" value="Velvet"/>
</dbReference>
<evidence type="ECO:0000256" key="3">
    <source>
        <dbReference type="ARBA" id="ARBA00023015"/>
    </source>
</evidence>
<evidence type="ECO:0000256" key="6">
    <source>
        <dbReference type="SAM" id="MobiDB-lite"/>
    </source>
</evidence>
<evidence type="ECO:0000256" key="5">
    <source>
        <dbReference type="ARBA" id="ARBA00023242"/>
    </source>
</evidence>
<dbReference type="GO" id="GO:0030435">
    <property type="term" value="P:sporulation resulting in formation of a cellular spore"/>
    <property type="evidence" value="ECO:0007669"/>
    <property type="project" value="UniProtKB-KW"/>
</dbReference>
<organism evidence="8 9">
    <name type="scientific">Coniochaeta hoffmannii</name>
    <dbReference type="NCBI Taxonomy" id="91930"/>
    <lineage>
        <taxon>Eukaryota</taxon>
        <taxon>Fungi</taxon>
        <taxon>Dikarya</taxon>
        <taxon>Ascomycota</taxon>
        <taxon>Pezizomycotina</taxon>
        <taxon>Sordariomycetes</taxon>
        <taxon>Sordariomycetidae</taxon>
        <taxon>Coniochaetales</taxon>
        <taxon>Coniochaetaceae</taxon>
        <taxon>Coniochaeta</taxon>
    </lineage>
</organism>
<keyword evidence="3" id="KW-0805">Transcription regulation</keyword>
<dbReference type="Proteomes" id="UP001174691">
    <property type="component" value="Unassembled WGS sequence"/>
</dbReference>
<dbReference type="PANTHER" id="PTHR33572:SF17">
    <property type="entry name" value="SEXUAL DEVELOPMENT REGULATOR VELC"/>
    <property type="match status" value="1"/>
</dbReference>
<evidence type="ECO:0000256" key="4">
    <source>
        <dbReference type="ARBA" id="ARBA00023163"/>
    </source>
</evidence>
<evidence type="ECO:0000313" key="8">
    <source>
        <dbReference type="EMBL" id="KAJ9134249.1"/>
    </source>
</evidence>
<protein>
    <submittedName>
        <fullName evidence="8">Velvet factor</fullName>
    </submittedName>
</protein>
<dbReference type="PROSITE" id="PS51821">
    <property type="entry name" value="VELVET"/>
    <property type="match status" value="1"/>
</dbReference>
<dbReference type="AlphaFoldDB" id="A0AA38RMY8"/>
<dbReference type="PANTHER" id="PTHR33572">
    <property type="entry name" value="SPORE DEVELOPMENT REGULATOR VOSA"/>
    <property type="match status" value="1"/>
</dbReference>
<dbReference type="EMBL" id="JANBVN010000185">
    <property type="protein sequence ID" value="KAJ9134249.1"/>
    <property type="molecule type" value="Genomic_DNA"/>
</dbReference>
<dbReference type="InterPro" id="IPR037525">
    <property type="entry name" value="Velvet_dom"/>
</dbReference>
<dbReference type="Pfam" id="PF11754">
    <property type="entry name" value="Velvet"/>
    <property type="match status" value="2"/>
</dbReference>
<feature type="region of interest" description="Disordered" evidence="6">
    <location>
        <begin position="405"/>
        <end position="439"/>
    </location>
</feature>
<keyword evidence="4" id="KW-0804">Transcription</keyword>
<accession>A0AA38RMY8</accession>
<reference evidence="8" key="1">
    <citation type="submission" date="2022-07" db="EMBL/GenBank/DDBJ databases">
        <title>Fungi with potential for degradation of polypropylene.</title>
        <authorList>
            <person name="Gostincar C."/>
        </authorList>
    </citation>
    <scope>NUCLEOTIDE SEQUENCE</scope>
    <source>
        <strain evidence="8">EXF-13287</strain>
    </source>
</reference>
<feature type="compositionally biased region" description="Basic residues" evidence="6">
    <location>
        <begin position="430"/>
        <end position="439"/>
    </location>
</feature>
<keyword evidence="5" id="KW-0539">Nucleus</keyword>
<evidence type="ECO:0000259" key="7">
    <source>
        <dbReference type="PROSITE" id="PS51821"/>
    </source>
</evidence>
<evidence type="ECO:0000256" key="2">
    <source>
        <dbReference type="ARBA" id="ARBA00022969"/>
    </source>
</evidence>
<name>A0AA38RMY8_9PEZI</name>
<gene>
    <name evidence="8" type="ORF">NKR19_g8724</name>
</gene>
<dbReference type="InterPro" id="IPR038491">
    <property type="entry name" value="Velvet_dom_sf"/>
</dbReference>
<evidence type="ECO:0000256" key="1">
    <source>
        <dbReference type="ARBA" id="ARBA00004123"/>
    </source>
</evidence>
<feature type="domain" description="Velvet" evidence="7">
    <location>
        <begin position="220"/>
        <end position="404"/>
    </location>
</feature>
<proteinExistence type="predicted"/>
<dbReference type="GO" id="GO:0005634">
    <property type="term" value="C:nucleus"/>
    <property type="evidence" value="ECO:0007669"/>
    <property type="project" value="UniProtKB-SubCell"/>
</dbReference>
<sequence>MARPLNAWHQDTSAPRAGAYYPREQHTSQPPRLPSMASIISTATQGHARDTYSSKGSYYSDYATPSPVGQTPPQLPLASSDPPPMPRRPAADVRLSPAQSSVASDRSDEYQDMMRMRQGGREYAQAAHMPRLYPAQTRLRHDTFQHQEGHPPQGLFGKLVPGSTGPNEGPPPAPRQLHSPPTPQASTSPRQEAMSISNILSDSAPSRTVTKAPVRSPTYPAESGYKITVRQQPFAARSCGFGERDRRVIDPPPIVQLTVDDPDMSPEEITTSLRDPFLVVHCSIWDETGTKDMSSMPEDFRQQRRLMGTLVGSPFVGLDEDGEEGCFFCFPDLSCRTPGTFRLQFQFIKMDPFRMKVPGYRAPVLSTAVTDAFQVFNAKDFPGMRASTALTKKLKEQGCLISIKKGNDKTTASHGRDESDDDDDDDRDSRKRGKKQRRH</sequence>
<keyword evidence="9" id="KW-1185">Reference proteome</keyword>
<dbReference type="Gene3D" id="2.60.40.3960">
    <property type="entry name" value="Velvet domain"/>
    <property type="match status" value="1"/>
</dbReference>
<keyword evidence="2" id="KW-0749">Sporulation</keyword>
<evidence type="ECO:0000313" key="9">
    <source>
        <dbReference type="Proteomes" id="UP001174691"/>
    </source>
</evidence>
<comment type="subcellular location">
    <subcellularLocation>
        <location evidence="1">Nucleus</location>
    </subcellularLocation>
</comment>
<feature type="compositionally biased region" description="Polar residues" evidence="6">
    <location>
        <begin position="184"/>
        <end position="209"/>
    </location>
</feature>
<feature type="region of interest" description="Disordered" evidence="6">
    <location>
        <begin position="145"/>
        <end position="225"/>
    </location>
</feature>
<comment type="caution">
    <text evidence="8">The sequence shown here is derived from an EMBL/GenBank/DDBJ whole genome shotgun (WGS) entry which is preliminary data.</text>
</comment>